<keyword evidence="7" id="KW-0509">mRNA transport</keyword>
<keyword evidence="9" id="KW-0811">Translocation</keyword>
<evidence type="ECO:0000256" key="4">
    <source>
        <dbReference type="ARBA" id="ARBA00008926"/>
    </source>
</evidence>
<evidence type="ECO:0000256" key="8">
    <source>
        <dbReference type="ARBA" id="ARBA00022927"/>
    </source>
</evidence>
<dbReference type="GO" id="GO:0006405">
    <property type="term" value="P:RNA export from nucleus"/>
    <property type="evidence" value="ECO:0007669"/>
    <property type="project" value="TreeGrafter"/>
</dbReference>
<feature type="compositionally biased region" description="Low complexity" evidence="12">
    <location>
        <begin position="46"/>
        <end position="63"/>
    </location>
</feature>
<dbReference type="Gene3D" id="1.25.40.690">
    <property type="match status" value="1"/>
</dbReference>
<reference evidence="14" key="1">
    <citation type="journal article" date="2014" name="Genome Announc.">
        <title>Genome sequence of the yeast Cyberlindnera fabianii (Hansenula fabianii).</title>
        <authorList>
            <person name="Freel K.C."/>
            <person name="Sarilar V."/>
            <person name="Neuveglise C."/>
            <person name="Devillers H."/>
            <person name="Friedrich A."/>
            <person name="Schacherer J."/>
        </authorList>
    </citation>
    <scope>NUCLEOTIDE SEQUENCE</scope>
    <source>
        <strain evidence="14">YJS4271</strain>
    </source>
</reference>
<sequence>MFGSNTGSAFGAANNSSTTGGLFGANKPAASSGFSFGSSNNNNTANTSSGNLFGNSNTNNNSQGSGGLFGNNSNNQQQQQQQQSGGLFGAKPAAPSAGLFGNNNSSSSTGTPTSGGLFGNNNASTPSGGLFRNSNAANTSSGGIFGNNSASASPAPSGGLFGSKPATQTGGLFGNNTASTPAKPSLFGSSTNTNGASGGLFGANATASPAPNSLFGNSTNTNPSFNPLMNTTPVKQYNFKDLPKSLTDSSTKAKTIQNATSNRKRSLTNTSNPVPANQGRSSLMEKLGSRFSTINTQSIYNSEGLFSPKKDLIRSTHTSETTKDRKVERGHFYKPFASGMMTTRSVRAPRTASTDYLKLSVDRSRSDARRLKIFGDAGGAKKVRILGREEDNVLSIKETAESVELNGVNGTTGLNDVRVTTTETITPQKSTGLNAEEEVAEPLAQTYDDDYWCSPSIEELQQLPLRQLAEIPDFTIGRKGYGVINFGFPVDLTAFWSDLPGNLFGKVVRFAKRGTVEVNPNMHVPLGSGLNVPATITLEKVFPVSKNKSQEKDSKVKDLEYRLFVKRLREMKDMELVTYEPINGSWTFKVKHFSVWGLVDEDDAVVDVDEALEQLKKKPNGSEASSVEPVNANASNGTLKTNDTKRAVQKSINPTEDTFIYKRQKQDNTFEFDSTVFMPGSFIVDNVYTQARQLETLGEEKTASPPQTQNILSEMDSDDDVLDEANVPLGLIQDGDQSLMEEDFGVVERPFEPENVEESDFEILDADPKLAVSDDWDRQLELSSRFDSAFGNSTIKATTIYDAPFSKPLTSGDLDKLLYGDFEAVIKSRRAIQKELRLDGYKFGEFSTFNTVVVESSKTRSHAVAKSLAPLYGSQDRGFIFKRHLAASKITKRSNGFPHVSKNDQLSFKLITDAHSFDANANERTVWELASVLFDNNVSDKLQGVSDLDVINRVLEIQRRDGLISWLKKEVQTEIDSKLESVTDEFEQMFLLLAASNISSAAKRAIQTKNPHLSVLISLLGSNDPTVRHAADMQLQNWKKSAVLHTIPAGLVKIYYLLKGDVLATSTDDLSWKAKLGLLLCYGDLNESLAVLLSSFVDAEAASVPKADLTYFNLLKLYVYKHDSTYSINEIFTFLKTGEVLNVALQWYVYEILVRSTNQMRFGNNAEFGDRLTLLLAEQLEVAGSYQDALFVLAHLSNDDACKSSMIHLITSHYDLLNHPDYVTHLQDVLKIPSDIISETKALYFRYIGDHEKEAHCLLDAQKFEEAHRQIIQTVAPAAIINNGSKISELERLIARFPERRHIIDWNIGLAVYKNYLKLLSAKSTPEAPLRYLAENIPSMHQTNFKVKVAIKLMSKHVAMKLCELQLKQGTGSLDLHLGKATHLPLGESERSMVDLVERDLKKSAFAH</sequence>
<dbReference type="VEuPathDB" id="FungiDB:BON22_2704"/>
<evidence type="ECO:0000313" key="14">
    <source>
        <dbReference type="EMBL" id="CDR42429.1"/>
    </source>
</evidence>
<dbReference type="Pfam" id="PF12110">
    <property type="entry name" value="Nup96"/>
    <property type="match status" value="1"/>
</dbReference>
<comment type="similarity">
    <text evidence="4">Belongs to the nucleoporin GLFG family.</text>
</comment>
<dbReference type="Pfam" id="PF04096">
    <property type="entry name" value="Nucleoporin2"/>
    <property type="match status" value="1"/>
</dbReference>
<evidence type="ECO:0000256" key="6">
    <source>
        <dbReference type="ARBA" id="ARBA00022813"/>
    </source>
</evidence>
<dbReference type="GO" id="GO:0000973">
    <property type="term" value="P:post-transcriptional tethering of RNA polymerase II gene DNA at nuclear periphery"/>
    <property type="evidence" value="ECO:0007669"/>
    <property type="project" value="TreeGrafter"/>
</dbReference>
<evidence type="ECO:0000256" key="11">
    <source>
        <dbReference type="ARBA" id="ARBA00023242"/>
    </source>
</evidence>
<dbReference type="InterPro" id="IPR037665">
    <property type="entry name" value="Nucleoporin_S59-like"/>
</dbReference>
<proteinExistence type="inferred from homology"/>
<dbReference type="InterPro" id="IPR007230">
    <property type="entry name" value="Nup98_auto-Pept-S59_dom"/>
</dbReference>
<feature type="domain" description="Peptidase S59" evidence="13">
    <location>
        <begin position="448"/>
        <end position="593"/>
    </location>
</feature>
<feature type="region of interest" description="Disordered" evidence="12">
    <location>
        <begin position="617"/>
        <end position="647"/>
    </location>
</feature>
<dbReference type="PROSITE" id="PS51434">
    <property type="entry name" value="NUP_C"/>
    <property type="match status" value="1"/>
</dbReference>
<keyword evidence="10" id="KW-0906">Nuclear pore complex</keyword>
<feature type="compositionally biased region" description="Low complexity" evidence="12">
    <location>
        <begin position="96"/>
        <end position="115"/>
    </location>
</feature>
<evidence type="ECO:0000256" key="5">
    <source>
        <dbReference type="ARBA" id="ARBA00022448"/>
    </source>
</evidence>
<dbReference type="OrthoDB" id="3797628at2759"/>
<keyword evidence="8" id="KW-0653">Protein transport</keyword>
<dbReference type="GO" id="GO:0008139">
    <property type="term" value="F:nuclear localization sequence binding"/>
    <property type="evidence" value="ECO:0007669"/>
    <property type="project" value="TreeGrafter"/>
</dbReference>
<dbReference type="InterPro" id="IPR025574">
    <property type="entry name" value="Nucleoporin_FG_rpt"/>
</dbReference>
<dbReference type="GO" id="GO:0017056">
    <property type="term" value="F:structural constituent of nuclear pore"/>
    <property type="evidence" value="ECO:0007669"/>
    <property type="project" value="InterPro"/>
</dbReference>
<feature type="region of interest" description="Disordered" evidence="12">
    <location>
        <begin position="212"/>
        <end position="280"/>
    </location>
</feature>
<dbReference type="GO" id="GO:0034398">
    <property type="term" value="P:telomere tethering at nuclear periphery"/>
    <property type="evidence" value="ECO:0007669"/>
    <property type="project" value="TreeGrafter"/>
</dbReference>
<dbReference type="PhylomeDB" id="A0A061B431"/>
<evidence type="ECO:0000256" key="9">
    <source>
        <dbReference type="ARBA" id="ARBA00023010"/>
    </source>
</evidence>
<dbReference type="GO" id="GO:0006606">
    <property type="term" value="P:protein import into nucleus"/>
    <property type="evidence" value="ECO:0007669"/>
    <property type="project" value="TreeGrafter"/>
</dbReference>
<evidence type="ECO:0000256" key="12">
    <source>
        <dbReference type="SAM" id="MobiDB-lite"/>
    </source>
</evidence>
<protein>
    <submittedName>
        <fullName evidence="14">CYFA0S09e03400g1_1</fullName>
    </submittedName>
</protein>
<keyword evidence="6" id="KW-0068">Autocatalytic cleavage</keyword>
<dbReference type="GO" id="GO:0044613">
    <property type="term" value="C:nuclear pore central transport channel"/>
    <property type="evidence" value="ECO:0007669"/>
    <property type="project" value="UniProtKB-ARBA"/>
</dbReference>
<feature type="compositionally biased region" description="Polar residues" evidence="12">
    <location>
        <begin position="212"/>
        <end position="235"/>
    </location>
</feature>
<evidence type="ECO:0000256" key="2">
    <source>
        <dbReference type="ARBA" id="ARBA00004567"/>
    </source>
</evidence>
<accession>A0A061B431</accession>
<organism evidence="14">
    <name type="scientific">Cyberlindnera fabianii</name>
    <name type="common">Yeast</name>
    <name type="synonym">Hansenula fabianii</name>
    <dbReference type="NCBI Taxonomy" id="36022"/>
    <lineage>
        <taxon>Eukaryota</taxon>
        <taxon>Fungi</taxon>
        <taxon>Dikarya</taxon>
        <taxon>Ascomycota</taxon>
        <taxon>Saccharomycotina</taxon>
        <taxon>Saccharomycetes</taxon>
        <taxon>Phaffomycetales</taxon>
        <taxon>Phaffomycetaceae</taxon>
        <taxon>Cyberlindnera</taxon>
    </lineage>
</organism>
<dbReference type="PANTHER" id="PTHR23198">
    <property type="entry name" value="NUCLEOPORIN"/>
    <property type="match status" value="1"/>
</dbReference>
<evidence type="ECO:0000256" key="7">
    <source>
        <dbReference type="ARBA" id="ARBA00022816"/>
    </source>
</evidence>
<dbReference type="Gene3D" id="3.30.1610.10">
    <property type="entry name" value="Peptidase S59, nucleoporin"/>
    <property type="match status" value="1"/>
</dbReference>
<feature type="compositionally biased region" description="Low complexity" evidence="12">
    <location>
        <begin position="70"/>
        <end position="85"/>
    </location>
</feature>
<gene>
    <name evidence="14" type="ORF">CYFA0S_09e03400g</name>
</gene>
<dbReference type="PANTHER" id="PTHR23198:SF6">
    <property type="entry name" value="NUCLEAR PORE COMPLEX PROTEIN NUP98-NUP96"/>
    <property type="match status" value="1"/>
</dbReference>
<dbReference type="InterPro" id="IPR021967">
    <property type="entry name" value="Nup98_C"/>
</dbReference>
<feature type="compositionally biased region" description="Low complexity" evidence="12">
    <location>
        <begin position="148"/>
        <end position="158"/>
    </location>
</feature>
<feature type="compositionally biased region" description="Polar residues" evidence="12">
    <location>
        <begin position="632"/>
        <end position="641"/>
    </location>
</feature>
<dbReference type="Pfam" id="PF13634">
    <property type="entry name" value="Nucleoporin_FG"/>
    <property type="match status" value="1"/>
</dbReference>
<evidence type="ECO:0000256" key="3">
    <source>
        <dbReference type="ARBA" id="ARBA00004620"/>
    </source>
</evidence>
<evidence type="ECO:0000256" key="1">
    <source>
        <dbReference type="ARBA" id="ARBA00004335"/>
    </source>
</evidence>
<feature type="region of interest" description="Disordered" evidence="12">
    <location>
        <begin position="148"/>
        <end position="191"/>
    </location>
</feature>
<dbReference type="GO" id="GO:0051028">
    <property type="term" value="P:mRNA transport"/>
    <property type="evidence" value="ECO:0007669"/>
    <property type="project" value="UniProtKB-KW"/>
</dbReference>
<dbReference type="EMBL" id="LK052894">
    <property type="protein sequence ID" value="CDR42429.1"/>
    <property type="molecule type" value="Genomic_DNA"/>
</dbReference>
<name>A0A061B431_CYBFA</name>
<evidence type="ECO:0000256" key="10">
    <source>
        <dbReference type="ARBA" id="ARBA00023132"/>
    </source>
</evidence>
<dbReference type="GO" id="GO:0003723">
    <property type="term" value="F:RNA binding"/>
    <property type="evidence" value="ECO:0007669"/>
    <property type="project" value="TreeGrafter"/>
</dbReference>
<dbReference type="SUPFAM" id="SSF82215">
    <property type="entry name" value="C-terminal autoproteolytic domain of nucleoporin nup98"/>
    <property type="match status" value="1"/>
</dbReference>
<feature type="compositionally biased region" description="Polar residues" evidence="12">
    <location>
        <begin position="246"/>
        <end position="280"/>
    </location>
</feature>
<dbReference type="GO" id="GO:0031965">
    <property type="term" value="C:nuclear membrane"/>
    <property type="evidence" value="ECO:0007669"/>
    <property type="project" value="UniProtKB-SubCell"/>
</dbReference>
<comment type="subcellular location">
    <subcellularLocation>
        <location evidence="1">Nucleus membrane</location>
        <topology evidence="1">Peripheral membrane protein</topology>
        <orientation evidence="1">Cytoplasmic side</orientation>
    </subcellularLocation>
    <subcellularLocation>
        <location evidence="3">Nucleus membrane</location>
        <topology evidence="3">Peripheral membrane protein</topology>
        <orientation evidence="3">Nucleoplasmic side</orientation>
    </subcellularLocation>
    <subcellularLocation>
        <location evidence="2">Nucleus</location>
        <location evidence="2">Nuclear pore complex</location>
    </subcellularLocation>
</comment>
<keyword evidence="5" id="KW-0813">Transport</keyword>
<feature type="compositionally biased region" description="Polar residues" evidence="12">
    <location>
        <begin position="120"/>
        <end position="135"/>
    </location>
</feature>
<feature type="region of interest" description="Disordered" evidence="12">
    <location>
        <begin position="46"/>
        <end position="135"/>
    </location>
</feature>
<dbReference type="InterPro" id="IPR036903">
    <property type="entry name" value="Nup98_auto-Pept-S59_dom_sf"/>
</dbReference>
<feature type="compositionally biased region" description="Polar residues" evidence="12">
    <location>
        <begin position="165"/>
        <end position="182"/>
    </location>
</feature>
<keyword evidence="11" id="KW-0539">Nucleus</keyword>
<evidence type="ECO:0000259" key="13">
    <source>
        <dbReference type="PROSITE" id="PS51434"/>
    </source>
</evidence>
<dbReference type="GO" id="GO:0044614">
    <property type="term" value="C:nuclear pore cytoplasmic filaments"/>
    <property type="evidence" value="ECO:0007669"/>
    <property type="project" value="TreeGrafter"/>
</dbReference>